<feature type="transmembrane region" description="Helical" evidence="10">
    <location>
        <begin position="86"/>
        <end position="111"/>
    </location>
</feature>
<evidence type="ECO:0000259" key="11">
    <source>
        <dbReference type="PROSITE" id="PS50262"/>
    </source>
</evidence>
<dbReference type="SUPFAM" id="SSF81321">
    <property type="entry name" value="Family A G protein-coupled receptor-like"/>
    <property type="match status" value="1"/>
</dbReference>
<dbReference type="Proteomes" id="UP000678393">
    <property type="component" value="Unassembled WGS sequence"/>
</dbReference>
<dbReference type="InterPro" id="IPR000276">
    <property type="entry name" value="GPCR_Rhodpsn"/>
</dbReference>
<dbReference type="GO" id="GO:0005886">
    <property type="term" value="C:plasma membrane"/>
    <property type="evidence" value="ECO:0007669"/>
    <property type="project" value="UniProtKB-SubCell"/>
</dbReference>
<proteinExistence type="predicted"/>
<evidence type="ECO:0000313" key="13">
    <source>
        <dbReference type="Proteomes" id="UP000678393"/>
    </source>
</evidence>
<evidence type="ECO:0000256" key="4">
    <source>
        <dbReference type="ARBA" id="ARBA00022989"/>
    </source>
</evidence>
<feature type="transmembrane region" description="Helical" evidence="10">
    <location>
        <begin position="354"/>
        <end position="373"/>
    </location>
</feature>
<keyword evidence="6 10" id="KW-0472">Membrane</keyword>
<comment type="caution">
    <text evidence="12">The sequence shown here is derived from an EMBL/GenBank/DDBJ whole genome shotgun (WGS) entry which is preliminary data.</text>
</comment>
<gene>
    <name evidence="12" type="ORF">CUNI_LOCUS3623</name>
</gene>
<keyword evidence="3 10" id="KW-0812">Transmembrane</keyword>
<keyword evidence="8" id="KW-0807">Transducer</keyword>
<accession>A0A8S3YRL2</accession>
<evidence type="ECO:0000256" key="8">
    <source>
        <dbReference type="ARBA" id="ARBA00023224"/>
    </source>
</evidence>
<evidence type="ECO:0000313" key="12">
    <source>
        <dbReference type="EMBL" id="CAG5118065.1"/>
    </source>
</evidence>
<feature type="compositionally biased region" description="Polar residues" evidence="9">
    <location>
        <begin position="250"/>
        <end position="268"/>
    </location>
</feature>
<organism evidence="12 13">
    <name type="scientific">Candidula unifasciata</name>
    <dbReference type="NCBI Taxonomy" id="100452"/>
    <lineage>
        <taxon>Eukaryota</taxon>
        <taxon>Metazoa</taxon>
        <taxon>Spiralia</taxon>
        <taxon>Lophotrochozoa</taxon>
        <taxon>Mollusca</taxon>
        <taxon>Gastropoda</taxon>
        <taxon>Heterobranchia</taxon>
        <taxon>Euthyneura</taxon>
        <taxon>Panpulmonata</taxon>
        <taxon>Eupulmonata</taxon>
        <taxon>Stylommatophora</taxon>
        <taxon>Helicina</taxon>
        <taxon>Helicoidea</taxon>
        <taxon>Geomitridae</taxon>
        <taxon>Candidula</taxon>
    </lineage>
</organism>
<dbReference type="PRINTS" id="PR00237">
    <property type="entry name" value="GPCRRHODOPSN"/>
</dbReference>
<evidence type="ECO:0000256" key="10">
    <source>
        <dbReference type="SAM" id="Phobius"/>
    </source>
</evidence>
<evidence type="ECO:0000256" key="2">
    <source>
        <dbReference type="ARBA" id="ARBA00022475"/>
    </source>
</evidence>
<feature type="region of interest" description="Disordered" evidence="9">
    <location>
        <begin position="243"/>
        <end position="275"/>
    </location>
</feature>
<feature type="transmembrane region" description="Helical" evidence="10">
    <location>
        <begin position="132"/>
        <end position="153"/>
    </location>
</feature>
<dbReference type="EMBL" id="CAJHNH020000494">
    <property type="protein sequence ID" value="CAG5118065.1"/>
    <property type="molecule type" value="Genomic_DNA"/>
</dbReference>
<evidence type="ECO:0000256" key="5">
    <source>
        <dbReference type="ARBA" id="ARBA00023040"/>
    </source>
</evidence>
<keyword evidence="5" id="KW-0297">G-protein coupled receptor</keyword>
<evidence type="ECO:0000256" key="6">
    <source>
        <dbReference type="ARBA" id="ARBA00023136"/>
    </source>
</evidence>
<protein>
    <recommendedName>
        <fullName evidence="11">G-protein coupled receptors family 1 profile domain-containing protein</fullName>
    </recommendedName>
</protein>
<name>A0A8S3YRL2_9EUPU</name>
<dbReference type="PANTHER" id="PTHR24248">
    <property type="entry name" value="ADRENERGIC RECEPTOR-RELATED G-PROTEIN COUPLED RECEPTOR"/>
    <property type="match status" value="1"/>
</dbReference>
<evidence type="ECO:0000256" key="9">
    <source>
        <dbReference type="SAM" id="MobiDB-lite"/>
    </source>
</evidence>
<keyword evidence="2" id="KW-1003">Cell membrane</keyword>
<dbReference type="GO" id="GO:0004930">
    <property type="term" value="F:G protein-coupled receptor activity"/>
    <property type="evidence" value="ECO:0007669"/>
    <property type="project" value="UniProtKB-KW"/>
</dbReference>
<feature type="transmembrane region" description="Helical" evidence="10">
    <location>
        <begin position="393"/>
        <end position="413"/>
    </location>
</feature>
<dbReference type="PROSITE" id="PS50262">
    <property type="entry name" value="G_PROTEIN_RECEP_F1_2"/>
    <property type="match status" value="1"/>
</dbReference>
<sequence>MEIDYDKLDNADKGLGISFIVTIFLANCLLIFRVIRKGGFFYTLKSLTVISLAIGDIFLAIFALVVRTELEFVAVNDLKLSCATGISYDVYMTFLIHSVYATGLIVLAIELSIRFRASSVAEKTPANIAKSVICSSFPWILSLVVVLPLVLSGRNSRLPNLCYVDSSSTRNQIALGISVILPALLAVLVCCVVMCRQWVPVYVETSTVALQALDHDQVQNQGTVLGVSQHYAVNSITGPSHYYGDHRAESSQLPGNTVSGSSHSSTPQAPEGQVFSIPTSQQPVQHYPVQQYPVQQYPEQQYPVQQYPLPPQIPPQYALPQQYTSVSNNAVTVQEQPQNISGPILSLLNRERKILCLISVIHFLCAVPTAVFTLGTTVDGYTDDSTATFLSHFFFWLSIFRSLITPIIFSYSVK</sequence>
<dbReference type="InterPro" id="IPR017452">
    <property type="entry name" value="GPCR_Rhodpsn_7TM"/>
</dbReference>
<evidence type="ECO:0000256" key="1">
    <source>
        <dbReference type="ARBA" id="ARBA00004651"/>
    </source>
</evidence>
<dbReference type="Gene3D" id="1.20.1070.10">
    <property type="entry name" value="Rhodopsin 7-helix transmembrane proteins"/>
    <property type="match status" value="2"/>
</dbReference>
<reference evidence="12" key="1">
    <citation type="submission" date="2021-04" db="EMBL/GenBank/DDBJ databases">
        <authorList>
            <consortium name="Molecular Ecology Group"/>
        </authorList>
    </citation>
    <scope>NUCLEOTIDE SEQUENCE</scope>
</reference>
<feature type="transmembrane region" description="Helical" evidence="10">
    <location>
        <begin position="15"/>
        <end position="35"/>
    </location>
</feature>
<keyword evidence="7" id="KW-0675">Receptor</keyword>
<feature type="domain" description="G-protein coupled receptors family 1 profile" evidence="11">
    <location>
        <begin position="26"/>
        <end position="409"/>
    </location>
</feature>
<feature type="transmembrane region" description="Helical" evidence="10">
    <location>
        <begin position="47"/>
        <end position="66"/>
    </location>
</feature>
<evidence type="ECO:0000256" key="7">
    <source>
        <dbReference type="ARBA" id="ARBA00023170"/>
    </source>
</evidence>
<evidence type="ECO:0000256" key="3">
    <source>
        <dbReference type="ARBA" id="ARBA00022692"/>
    </source>
</evidence>
<dbReference type="AlphaFoldDB" id="A0A8S3YRL2"/>
<keyword evidence="13" id="KW-1185">Reference proteome</keyword>
<dbReference type="OrthoDB" id="6160220at2759"/>
<feature type="transmembrane region" description="Helical" evidence="10">
    <location>
        <begin position="173"/>
        <end position="195"/>
    </location>
</feature>
<keyword evidence="4 10" id="KW-1133">Transmembrane helix</keyword>
<comment type="subcellular location">
    <subcellularLocation>
        <location evidence="1">Cell membrane</location>
        <topology evidence="1">Multi-pass membrane protein</topology>
    </subcellularLocation>
</comment>